<dbReference type="PANTHER" id="PTHR46068">
    <property type="entry name" value="PROTEIN CBG27172"/>
    <property type="match status" value="1"/>
</dbReference>
<organism evidence="1">
    <name type="scientific">Lepeophtheirus salmonis</name>
    <name type="common">Salmon louse</name>
    <name type="synonym">Caligus salmonis</name>
    <dbReference type="NCBI Taxonomy" id="72036"/>
    <lineage>
        <taxon>Eukaryota</taxon>
        <taxon>Metazoa</taxon>
        <taxon>Ecdysozoa</taxon>
        <taxon>Arthropoda</taxon>
        <taxon>Crustacea</taxon>
        <taxon>Multicrustacea</taxon>
        <taxon>Hexanauplia</taxon>
        <taxon>Copepoda</taxon>
        <taxon>Siphonostomatoida</taxon>
        <taxon>Caligidae</taxon>
        <taxon>Lepeophtheirus</taxon>
    </lineage>
</organism>
<evidence type="ECO:0000313" key="1">
    <source>
        <dbReference type="EMBL" id="CDW27206.1"/>
    </source>
</evidence>
<proteinExistence type="predicted"/>
<dbReference type="EMBL" id="HACA01009845">
    <property type="protein sequence ID" value="CDW27206.1"/>
    <property type="molecule type" value="Transcribed_RNA"/>
</dbReference>
<reference evidence="1" key="1">
    <citation type="submission" date="2014-05" db="EMBL/GenBank/DDBJ databases">
        <authorList>
            <person name="Chronopoulou M."/>
        </authorList>
    </citation>
    <scope>NUCLEOTIDE SEQUENCE</scope>
    <source>
        <tissue evidence="1">Whole organism</tissue>
    </source>
</reference>
<protein>
    <submittedName>
        <fullName evidence="1">Uncharacterized protein</fullName>
    </submittedName>
</protein>
<dbReference type="PANTHER" id="PTHR46068:SF1">
    <property type="entry name" value="TRANSPOSASE IS30-LIKE HTH DOMAIN-CONTAINING PROTEIN"/>
    <property type="match status" value="1"/>
</dbReference>
<dbReference type="AlphaFoldDB" id="A0A0K2TP41"/>
<sequence>MLVKTVREKIRRNPHTTIQKMAQDHNVNRTTMTKIIKDDIGVKPYKIQYRHLMSKCAKKRDRSKVLLNCHAVDENVIMIYCDEKLFAIRRKFNKQYD</sequence>
<accession>A0A0K2TP41</accession>
<name>A0A0K2TP41_LEPSM</name>